<feature type="transmembrane region" description="Helical" evidence="7">
    <location>
        <begin position="120"/>
        <end position="139"/>
    </location>
</feature>
<sequence length="222" mass="23955">MLEWHEIVLRLVSAAILGGVIGFERERKDWAAGTRTHMMACMGSSLVMIVSCFGFSDILGYPNVNLDPSRVASSVIIGIGYLGAGIILVLKRGNIRGLTTASALWAAAAVGLSVGGGLYFTAACATVIAVTILYVVQVIQRKASASPQHHELIAVLQKKENGAEIIKKLISYGSRFSSATLEYKKKKYRIRAILLVSQAELLELLGELKSLAVVQKIKLKKN</sequence>
<evidence type="ECO:0000256" key="3">
    <source>
        <dbReference type="ARBA" id="ARBA00022475"/>
    </source>
</evidence>
<comment type="caution">
    <text evidence="9">The sequence shown here is derived from an EMBL/GenBank/DDBJ whole genome shotgun (WGS) entry which is preliminary data.</text>
</comment>
<dbReference type="PRINTS" id="PR01837">
    <property type="entry name" value="MGTCSAPBPROT"/>
</dbReference>
<comment type="subcellular location">
    <subcellularLocation>
        <location evidence="1">Cell membrane</location>
        <topology evidence="1">Multi-pass membrane protein</topology>
    </subcellularLocation>
</comment>
<dbReference type="EMBL" id="JACJIS010000002">
    <property type="protein sequence ID" value="MBA9074236.1"/>
    <property type="molecule type" value="Genomic_DNA"/>
</dbReference>
<feature type="transmembrane region" description="Helical" evidence="7">
    <location>
        <begin position="36"/>
        <end position="59"/>
    </location>
</feature>
<dbReference type="PANTHER" id="PTHR33778:SF1">
    <property type="entry name" value="MAGNESIUM TRANSPORTER YHID-RELATED"/>
    <property type="match status" value="1"/>
</dbReference>
<comment type="similarity">
    <text evidence="2">Belongs to the MgtC/SapB family.</text>
</comment>
<evidence type="ECO:0000256" key="1">
    <source>
        <dbReference type="ARBA" id="ARBA00004651"/>
    </source>
</evidence>
<feature type="transmembrane region" description="Helical" evidence="7">
    <location>
        <begin position="71"/>
        <end position="90"/>
    </location>
</feature>
<evidence type="ECO:0000256" key="2">
    <source>
        <dbReference type="ARBA" id="ARBA00009298"/>
    </source>
</evidence>
<evidence type="ECO:0000259" key="8">
    <source>
        <dbReference type="Pfam" id="PF02308"/>
    </source>
</evidence>
<name>A0ABR6DRB4_9FLAO</name>
<feature type="domain" description="MgtC/SapB/SrpB/YhiD N-terminal" evidence="8">
    <location>
        <begin position="11"/>
        <end position="141"/>
    </location>
</feature>
<organism evidence="9 10">
    <name type="scientific">Flavobacterium gossypii</name>
    <dbReference type="NCBI Taxonomy" id="1646119"/>
    <lineage>
        <taxon>Bacteria</taxon>
        <taxon>Pseudomonadati</taxon>
        <taxon>Bacteroidota</taxon>
        <taxon>Flavobacteriia</taxon>
        <taxon>Flavobacteriales</taxon>
        <taxon>Flavobacteriaceae</taxon>
        <taxon>Flavobacterium</taxon>
    </lineage>
</organism>
<feature type="transmembrane region" description="Helical" evidence="7">
    <location>
        <begin position="7"/>
        <end position="24"/>
    </location>
</feature>
<evidence type="ECO:0000313" key="10">
    <source>
        <dbReference type="Proteomes" id="UP000555003"/>
    </source>
</evidence>
<keyword evidence="6 7" id="KW-0472">Membrane</keyword>
<accession>A0ABR6DRB4</accession>
<dbReference type="PANTHER" id="PTHR33778">
    <property type="entry name" value="PROTEIN MGTC"/>
    <property type="match status" value="1"/>
</dbReference>
<dbReference type="InterPro" id="IPR003416">
    <property type="entry name" value="MgtC/SapB/SrpB/YhiD_fam"/>
</dbReference>
<protein>
    <submittedName>
        <fullName evidence="9">Mg2+ transporter-C (MgtC) family protein</fullName>
    </submittedName>
</protein>
<dbReference type="RefSeq" id="WP_182493821.1">
    <property type="nucleotide sequence ID" value="NZ_JACJIS010000002.1"/>
</dbReference>
<keyword evidence="5 7" id="KW-1133">Transmembrane helix</keyword>
<reference evidence="9 10" key="1">
    <citation type="submission" date="2020-08" db="EMBL/GenBank/DDBJ databases">
        <title>Genomic Encyclopedia of Type Strains, Phase IV (KMG-IV): sequencing the most valuable type-strain genomes for metagenomic binning, comparative biology and taxonomic classification.</title>
        <authorList>
            <person name="Goeker M."/>
        </authorList>
    </citation>
    <scope>NUCLEOTIDE SEQUENCE [LARGE SCALE GENOMIC DNA]</scope>
    <source>
        <strain evidence="9 10">DSM 100397</strain>
    </source>
</reference>
<dbReference type="Proteomes" id="UP000555003">
    <property type="component" value="Unassembled WGS sequence"/>
</dbReference>
<evidence type="ECO:0000256" key="4">
    <source>
        <dbReference type="ARBA" id="ARBA00022692"/>
    </source>
</evidence>
<dbReference type="Pfam" id="PF02308">
    <property type="entry name" value="MgtC"/>
    <property type="match status" value="1"/>
</dbReference>
<evidence type="ECO:0000256" key="7">
    <source>
        <dbReference type="SAM" id="Phobius"/>
    </source>
</evidence>
<keyword evidence="10" id="KW-1185">Reference proteome</keyword>
<dbReference type="InterPro" id="IPR049177">
    <property type="entry name" value="MgtC_SapB_SrpB_YhiD_N"/>
</dbReference>
<proteinExistence type="inferred from homology"/>
<evidence type="ECO:0000313" key="9">
    <source>
        <dbReference type="EMBL" id="MBA9074236.1"/>
    </source>
</evidence>
<evidence type="ECO:0000256" key="6">
    <source>
        <dbReference type="ARBA" id="ARBA00023136"/>
    </source>
</evidence>
<evidence type="ECO:0000256" key="5">
    <source>
        <dbReference type="ARBA" id="ARBA00022989"/>
    </source>
</evidence>
<gene>
    <name evidence="9" type="ORF">GGR22_002403</name>
</gene>
<keyword evidence="4 7" id="KW-0812">Transmembrane</keyword>
<keyword evidence="3" id="KW-1003">Cell membrane</keyword>